<evidence type="ECO:0000256" key="4">
    <source>
        <dbReference type="ARBA" id="ARBA00023136"/>
    </source>
</evidence>
<dbReference type="PANTHER" id="PTHR13659">
    <property type="entry name" value="AUTOSOMAL HIGHLY CONSERVED PROTEIN"/>
    <property type="match status" value="1"/>
</dbReference>
<accession>A0ABM1NNV8</accession>
<name>A0ABM1NNV8_DROAR</name>
<evidence type="ECO:0000256" key="1">
    <source>
        <dbReference type="ARBA" id="ARBA00004141"/>
    </source>
</evidence>
<feature type="domain" description="RDD" evidence="6">
    <location>
        <begin position="114"/>
        <end position="218"/>
    </location>
</feature>
<dbReference type="PANTHER" id="PTHR13659:SF5">
    <property type="entry name" value="PROTEIN FAM8A1"/>
    <property type="match status" value="1"/>
</dbReference>
<dbReference type="InterPro" id="IPR010432">
    <property type="entry name" value="RDD"/>
</dbReference>
<proteinExistence type="predicted"/>
<evidence type="ECO:0000313" key="8">
    <source>
        <dbReference type="RefSeq" id="XP_017856644.1"/>
    </source>
</evidence>
<dbReference type="GeneID" id="108609433"/>
<sequence length="310" mass="36089">MDTEQTQNDAPGEQRQVSDLSMKEAYFASLSQWAEQVKAMQLMTNYMLFQYNVNFVRNNNYINQIEMQMQVQNRALYQPIHPRRRRRFNPVHVLDDAHQREIIRRYGGTQMLIAPFWKRAMAEIVDSLILSIIKILLACAVAYMFGVDLESSLLSRTFKDENPFVALFDLSLEVFSLSYDLLLIIGLIKLVVCFYECLWTVYGNGATPGKWLMKIRVVYVEAVVPLQRHVPAHFIFQTQPHPQWALLYPGETPGLMRSLLRAFTKNMVMTFFFPVCIIMVLLKNNRTTYDIVTKTVVVESNPSEPQLRHH</sequence>
<reference evidence="7" key="2">
    <citation type="journal article" date="2016" name="G3 (Bethesda)">
        <title>Genome Evolution in Three Species of Cactophilic Drosophila.</title>
        <authorList>
            <person name="Sanchez-Flores A."/>
            <person name="Penazola F."/>
            <person name="Carpinteyro-Ponce J."/>
            <person name="Nazario-Yepiz N."/>
            <person name="Abreu-Goodger C."/>
            <person name="Machado C.A."/>
            <person name="Markow T.A."/>
        </authorList>
    </citation>
    <scope>NUCLEOTIDE SEQUENCE [LARGE SCALE GENOMIC DNA]</scope>
</reference>
<evidence type="ECO:0000256" key="2">
    <source>
        <dbReference type="ARBA" id="ARBA00022692"/>
    </source>
</evidence>
<keyword evidence="2 5" id="KW-0812">Transmembrane</keyword>
<protein>
    <submittedName>
        <fullName evidence="8">Protein FAM8A1-like</fullName>
    </submittedName>
</protein>
<dbReference type="Pfam" id="PF06271">
    <property type="entry name" value="RDD"/>
    <property type="match status" value="1"/>
</dbReference>
<organism evidence="7 8">
    <name type="scientific">Drosophila arizonae</name>
    <name type="common">Fruit fly</name>
    <dbReference type="NCBI Taxonomy" id="7263"/>
    <lineage>
        <taxon>Eukaryota</taxon>
        <taxon>Metazoa</taxon>
        <taxon>Ecdysozoa</taxon>
        <taxon>Arthropoda</taxon>
        <taxon>Hexapoda</taxon>
        <taxon>Insecta</taxon>
        <taxon>Pterygota</taxon>
        <taxon>Neoptera</taxon>
        <taxon>Endopterygota</taxon>
        <taxon>Diptera</taxon>
        <taxon>Brachycera</taxon>
        <taxon>Muscomorpha</taxon>
        <taxon>Ephydroidea</taxon>
        <taxon>Drosophilidae</taxon>
        <taxon>Drosophila</taxon>
    </lineage>
</organism>
<evidence type="ECO:0000313" key="7">
    <source>
        <dbReference type="Proteomes" id="UP000694904"/>
    </source>
</evidence>
<evidence type="ECO:0000259" key="6">
    <source>
        <dbReference type="Pfam" id="PF06271"/>
    </source>
</evidence>
<reference evidence="7" key="1">
    <citation type="journal article" date="1997" name="Nucleic Acids Res.">
        <title>tRNAscan-SE: a program for improved detection of transfer RNA genes in genomic sequence.</title>
        <authorList>
            <person name="Lowe T.M."/>
            <person name="Eddy S.R."/>
        </authorList>
    </citation>
    <scope>NUCLEOTIDE SEQUENCE [LARGE SCALE GENOMIC DNA]</scope>
</reference>
<feature type="transmembrane region" description="Helical" evidence="5">
    <location>
        <begin position="128"/>
        <end position="146"/>
    </location>
</feature>
<dbReference type="RefSeq" id="XP_017856644.1">
    <property type="nucleotide sequence ID" value="XM_018001155.1"/>
</dbReference>
<dbReference type="InterPro" id="IPR039871">
    <property type="entry name" value="FAM8A1"/>
</dbReference>
<evidence type="ECO:0000256" key="3">
    <source>
        <dbReference type="ARBA" id="ARBA00022989"/>
    </source>
</evidence>
<feature type="transmembrane region" description="Helical" evidence="5">
    <location>
        <begin position="181"/>
        <end position="202"/>
    </location>
</feature>
<reference evidence="8" key="3">
    <citation type="submission" date="2025-08" db="UniProtKB">
        <authorList>
            <consortium name="RefSeq"/>
        </authorList>
    </citation>
    <scope>IDENTIFICATION</scope>
    <source>
        <tissue evidence="8">Whole organism</tissue>
    </source>
</reference>
<comment type="subcellular location">
    <subcellularLocation>
        <location evidence="1">Membrane</location>
        <topology evidence="1">Multi-pass membrane protein</topology>
    </subcellularLocation>
</comment>
<dbReference type="Proteomes" id="UP000694904">
    <property type="component" value="Chromosome 3"/>
</dbReference>
<keyword evidence="3 5" id="KW-1133">Transmembrane helix</keyword>
<gene>
    <name evidence="8" type="primary">LOC108609433</name>
</gene>
<evidence type="ECO:0000256" key="5">
    <source>
        <dbReference type="SAM" id="Phobius"/>
    </source>
</evidence>
<keyword evidence="7" id="KW-1185">Reference proteome</keyword>
<keyword evidence="4 5" id="KW-0472">Membrane</keyword>
<feature type="transmembrane region" description="Helical" evidence="5">
    <location>
        <begin position="263"/>
        <end position="282"/>
    </location>
</feature>